<feature type="domain" description="Protein kinase" evidence="9">
    <location>
        <begin position="223"/>
        <end position="546"/>
    </location>
</feature>
<evidence type="ECO:0000256" key="6">
    <source>
        <dbReference type="ARBA" id="ARBA00022840"/>
    </source>
</evidence>
<dbReference type="Pfam" id="PF25816">
    <property type="entry name" value="RamC_N"/>
    <property type="match status" value="1"/>
</dbReference>
<reference evidence="10" key="1">
    <citation type="submission" date="2020-10" db="EMBL/GenBank/DDBJ databases">
        <title>Sequencing the genomes of 1000 actinobacteria strains.</title>
        <authorList>
            <person name="Klenk H.-P."/>
        </authorList>
    </citation>
    <scope>NUCLEOTIDE SEQUENCE</scope>
    <source>
        <strain evidence="10">DSM 45354</strain>
    </source>
</reference>
<dbReference type="InterPro" id="IPR011009">
    <property type="entry name" value="Kinase-like_dom_sf"/>
</dbReference>
<keyword evidence="7" id="KW-0862">Zinc</keyword>
<dbReference type="PANTHER" id="PTHR43289">
    <property type="entry name" value="MITOGEN-ACTIVATED PROTEIN KINASE KINASE KINASE 20-RELATED"/>
    <property type="match status" value="1"/>
</dbReference>
<sequence>MTPYRDDLASVVSRLLDRPHERPWRILRGTPWHTALPATHAERRQGWQLDVSATPKSVPAMLERVVPVLRAHRAAFTFAPSVALVGWLGGRSCPRADSGKVLTVYPRDDDVLAQIAEELLARTAGIPGPRVLSARPVRPGSVVHYRFGGFQGTTNPFQALDDDGRLRQPLLAPDGTTVPDRGEAWFAPPTWAPCPWDGTETAGPFGSPDGLAPGQAIRLHRRYVVRQALEHLATGGSYLAIDEGGRGEAGEAAGTAVDVVLRHARAHADADLTGTDARSRLLHEARMLRRLDGHLRVARPRVVFAAAGDVFLVQDHVAGETLRQWVHRHASGGAGVPADLALMMTRRLVALVGAAHGAGVALRDLHPSQYLVGLDGSLGLASAAAATPIGQTGPGPVAPGYHAPDLRTGTAATTSEDLYGLGCLLFLLATGADPLLPADVPGAVSARRDADPWTEDPGLLDWLGEPATRPVDGRFPVEGDSGAEPRRHEGRPVRDRLSAWLAVLARYGDTARLLRPAITALLAPRPEERGDLAALEPLLAGRHPLAPTCASASAAPAAPADQPGAEELLADGLDHLLATMRPDDERLWPSGDLGARTDPRNVQHGAAGVLSVLLRAHANGAAFDVASMSLDAAARKAAAWLSDRCERGDRALPGLYYGRAGVAWVLADAAATLGEPPLLAQAERLALRLPTSWPNADIAHGLAGAALTQLYLARAGGDAGGALIAREGQFGERALACGRALRAAAVPGPYGPTWPVPASFGSELAGGYHYGFAHGVAGIGYALLALGTALDEPAYVELAAEAGYTLCRAARVDEDGAAWWPVGPEDANRLPHWCSGSSGVGTFLLRLLAVTGEQRFGEYARAAAGAVYRARWRSSPSACHGLAGDGEYLLDAAEILADPTYRAWAEDLVPLLAVRHCRREGRALVPDETLTSVVADYNVGLSGVLAYLMRLRYGGSRLFLVDHLLTDDEPGAPLR</sequence>
<organism evidence="10 11">
    <name type="scientific">Actinopolymorpha pittospori</name>
    <dbReference type="NCBI Taxonomy" id="648752"/>
    <lineage>
        <taxon>Bacteria</taxon>
        <taxon>Bacillati</taxon>
        <taxon>Actinomycetota</taxon>
        <taxon>Actinomycetes</taxon>
        <taxon>Propionibacteriales</taxon>
        <taxon>Actinopolymorphaceae</taxon>
        <taxon>Actinopolymorpha</taxon>
    </lineage>
</organism>
<keyword evidence="2 10" id="KW-0723">Serine/threonine-protein kinase</keyword>
<keyword evidence="11" id="KW-1185">Reference proteome</keyword>
<dbReference type="PROSITE" id="PS50011">
    <property type="entry name" value="PROTEIN_KINASE_DOM"/>
    <property type="match status" value="1"/>
</dbReference>
<feature type="compositionally biased region" description="Basic and acidic residues" evidence="8">
    <location>
        <begin position="471"/>
        <end position="490"/>
    </location>
</feature>
<evidence type="ECO:0000256" key="1">
    <source>
        <dbReference type="ARBA" id="ARBA00012513"/>
    </source>
</evidence>
<dbReference type="SMART" id="SM01260">
    <property type="entry name" value="LANC_like"/>
    <property type="match status" value="1"/>
</dbReference>
<dbReference type="Pfam" id="PF05147">
    <property type="entry name" value="LANC_like"/>
    <property type="match status" value="1"/>
</dbReference>
<evidence type="ECO:0000256" key="2">
    <source>
        <dbReference type="ARBA" id="ARBA00022527"/>
    </source>
</evidence>
<keyword evidence="4" id="KW-0547">Nucleotide-binding</keyword>
<dbReference type="RefSeq" id="WP_192753276.1">
    <property type="nucleotide sequence ID" value="NZ_BAABJL010000181.1"/>
</dbReference>
<proteinExistence type="predicted"/>
<dbReference type="Gene3D" id="3.30.200.20">
    <property type="entry name" value="Phosphorylase Kinase, domain 1"/>
    <property type="match status" value="1"/>
</dbReference>
<dbReference type="InterPro" id="IPR057929">
    <property type="entry name" value="RamC_N"/>
</dbReference>
<dbReference type="PRINTS" id="PR01950">
    <property type="entry name" value="LANCSUPER"/>
</dbReference>
<feature type="binding site" evidence="7">
    <location>
        <position position="879"/>
    </location>
    <ligand>
        <name>Zn(2+)</name>
        <dbReference type="ChEBI" id="CHEBI:29105"/>
    </ligand>
</feature>
<dbReference type="Gene3D" id="1.10.510.10">
    <property type="entry name" value="Transferase(Phosphotransferase) domain 1"/>
    <property type="match status" value="1"/>
</dbReference>
<dbReference type="GO" id="GO:0031179">
    <property type="term" value="P:peptide modification"/>
    <property type="evidence" value="ECO:0007669"/>
    <property type="project" value="InterPro"/>
</dbReference>
<dbReference type="EC" id="2.7.11.1" evidence="1"/>
<dbReference type="SUPFAM" id="SSF56112">
    <property type="entry name" value="Protein kinase-like (PK-like)"/>
    <property type="match status" value="1"/>
</dbReference>
<dbReference type="Gene3D" id="1.50.10.20">
    <property type="match status" value="1"/>
</dbReference>
<evidence type="ECO:0000313" key="11">
    <source>
        <dbReference type="Proteomes" id="UP000638648"/>
    </source>
</evidence>
<evidence type="ECO:0000256" key="8">
    <source>
        <dbReference type="SAM" id="MobiDB-lite"/>
    </source>
</evidence>
<dbReference type="CDD" id="cd04791">
    <property type="entry name" value="LanC_SerThrkinase"/>
    <property type="match status" value="1"/>
</dbReference>
<dbReference type="SUPFAM" id="SSF158745">
    <property type="entry name" value="LanC-like"/>
    <property type="match status" value="1"/>
</dbReference>
<dbReference type="PANTHER" id="PTHR43289:SF6">
    <property type="entry name" value="SERINE_THREONINE-PROTEIN KINASE NEKL-3"/>
    <property type="match status" value="1"/>
</dbReference>
<accession>A0A927N6A0</accession>
<dbReference type="GO" id="GO:0004674">
    <property type="term" value="F:protein serine/threonine kinase activity"/>
    <property type="evidence" value="ECO:0007669"/>
    <property type="project" value="UniProtKB-KW"/>
</dbReference>
<feature type="region of interest" description="Disordered" evidence="8">
    <location>
        <begin position="447"/>
        <end position="490"/>
    </location>
</feature>
<dbReference type="Pfam" id="PF00069">
    <property type="entry name" value="Pkinase"/>
    <property type="match status" value="1"/>
</dbReference>
<dbReference type="InterPro" id="IPR007822">
    <property type="entry name" value="LANC-like"/>
</dbReference>
<dbReference type="AlphaFoldDB" id="A0A927N6A0"/>
<feature type="binding site" evidence="7">
    <location>
        <position position="880"/>
    </location>
    <ligand>
        <name>Zn(2+)</name>
        <dbReference type="ChEBI" id="CHEBI:29105"/>
    </ligand>
</feature>
<dbReference type="InterPro" id="IPR058053">
    <property type="entry name" value="RamC_C"/>
</dbReference>
<evidence type="ECO:0000256" key="3">
    <source>
        <dbReference type="ARBA" id="ARBA00022679"/>
    </source>
</evidence>
<keyword evidence="7" id="KW-0479">Metal-binding</keyword>
<dbReference type="EMBL" id="JADBEM010000001">
    <property type="protein sequence ID" value="MBE1609747.1"/>
    <property type="molecule type" value="Genomic_DNA"/>
</dbReference>
<comment type="caution">
    <text evidence="10">The sequence shown here is derived from an EMBL/GenBank/DDBJ whole genome shotgun (WGS) entry which is preliminary data.</text>
</comment>
<name>A0A927N6A0_9ACTN</name>
<feature type="binding site" evidence="7">
    <location>
        <position position="834"/>
    </location>
    <ligand>
        <name>Zn(2+)</name>
        <dbReference type="ChEBI" id="CHEBI:29105"/>
    </ligand>
</feature>
<protein>
    <recommendedName>
        <fullName evidence="1">non-specific serine/threonine protein kinase</fullName>
        <ecNumber evidence="1">2.7.11.1</ecNumber>
    </recommendedName>
</protein>
<evidence type="ECO:0000313" key="10">
    <source>
        <dbReference type="EMBL" id="MBE1609747.1"/>
    </source>
</evidence>
<dbReference type="Proteomes" id="UP000638648">
    <property type="component" value="Unassembled WGS sequence"/>
</dbReference>
<evidence type="ECO:0000259" key="9">
    <source>
        <dbReference type="PROSITE" id="PS50011"/>
    </source>
</evidence>
<keyword evidence="3" id="KW-0808">Transferase</keyword>
<dbReference type="SMART" id="SM00220">
    <property type="entry name" value="S_TKc"/>
    <property type="match status" value="1"/>
</dbReference>
<keyword evidence="6" id="KW-0067">ATP-binding</keyword>
<evidence type="ECO:0000256" key="4">
    <source>
        <dbReference type="ARBA" id="ARBA00022741"/>
    </source>
</evidence>
<keyword evidence="5 10" id="KW-0418">Kinase</keyword>
<dbReference type="GO" id="GO:0005524">
    <property type="term" value="F:ATP binding"/>
    <property type="evidence" value="ECO:0007669"/>
    <property type="project" value="UniProtKB-KW"/>
</dbReference>
<dbReference type="GO" id="GO:0046872">
    <property type="term" value="F:metal ion binding"/>
    <property type="evidence" value="ECO:0007669"/>
    <property type="project" value="UniProtKB-KW"/>
</dbReference>
<evidence type="ECO:0000256" key="5">
    <source>
        <dbReference type="ARBA" id="ARBA00022777"/>
    </source>
</evidence>
<evidence type="ECO:0000256" key="7">
    <source>
        <dbReference type="PIRSR" id="PIRSR607822-1"/>
    </source>
</evidence>
<dbReference type="InterPro" id="IPR000719">
    <property type="entry name" value="Prot_kinase_dom"/>
</dbReference>
<gene>
    <name evidence="10" type="ORF">HEB94_006595</name>
</gene>